<keyword evidence="5 7" id="KW-1133">Transmembrane helix</keyword>
<organism evidence="10 11">
    <name type="scientific">Fuerstiella marisgermanici</name>
    <dbReference type="NCBI Taxonomy" id="1891926"/>
    <lineage>
        <taxon>Bacteria</taxon>
        <taxon>Pseudomonadati</taxon>
        <taxon>Planctomycetota</taxon>
        <taxon>Planctomycetia</taxon>
        <taxon>Planctomycetales</taxon>
        <taxon>Planctomycetaceae</taxon>
        <taxon>Fuerstiella</taxon>
    </lineage>
</organism>
<dbReference type="InterPro" id="IPR006153">
    <property type="entry name" value="Cation/H_exchanger_TM"/>
</dbReference>
<sequence>MASDCGIVAAQTIIHESGADLLDLWIILRDIVVLLSASLIIGGVFSRLGQSPIVGYLLAGMMLGGPGSINAVQAGGEIEAIAELGVALLLFSLGLEFSIPRLKKLGAKPLLGGAAQISLTIVLAFSGAMLLGLSIREAIAFGAMVSLSSTAVVLRILMERGEMEMPHGRNSLGVLLTQDMAVVPLALLMTILGGEGSATEVAWNIGRLLLMAAGLVTGLLLLTKIAVMSLGTLTLHRNRELTMIFAVATGLGAAWASHSAGISPALGAFVAGMLLGSSPFATQIRADVSPLQVVLLTLFFSSAGMVADPLWIISHAHWVAGAAFALTVGKGLIVAAVFLVFGQSLRVAAATGLALGQVGEFAFVLGAIGRVSGVVPDDVYALVVSVTIVSFFMSAYIVPKAPQWGDRLARLLGEAANGDDESGGQPHSSDVVVIGFGPTAQLATTPLMNSKLRVTVIELNHEGVSKAKEFGFDGHLGDATSSDVLQHASIGDAQLVIVTLPHFRSTLSIVELVRAMNPSATVLVRSRYHIHTDALSAAGAIVRGDEEQVGGAIRASVTEWLADHRPDHS</sequence>
<dbReference type="AlphaFoldDB" id="A0A1P8WJN8"/>
<dbReference type="GO" id="GO:0006813">
    <property type="term" value="P:potassium ion transport"/>
    <property type="evidence" value="ECO:0007669"/>
    <property type="project" value="InterPro"/>
</dbReference>
<feature type="transmembrane region" description="Helical" evidence="7">
    <location>
        <begin position="139"/>
        <end position="158"/>
    </location>
</feature>
<feature type="transmembrane region" description="Helical" evidence="7">
    <location>
        <begin position="80"/>
        <end position="99"/>
    </location>
</feature>
<name>A0A1P8WJN8_9PLAN</name>
<dbReference type="GO" id="GO:0015297">
    <property type="term" value="F:antiporter activity"/>
    <property type="evidence" value="ECO:0007669"/>
    <property type="project" value="InterPro"/>
</dbReference>
<keyword evidence="3" id="KW-0813">Transport</keyword>
<dbReference type="PANTHER" id="PTHR42751">
    <property type="entry name" value="SODIUM/HYDROGEN EXCHANGER FAMILY/TRKA DOMAIN PROTEIN"/>
    <property type="match status" value="1"/>
</dbReference>
<evidence type="ECO:0000259" key="8">
    <source>
        <dbReference type="Pfam" id="PF00999"/>
    </source>
</evidence>
<dbReference type="InterPro" id="IPR036291">
    <property type="entry name" value="NAD(P)-bd_dom_sf"/>
</dbReference>
<dbReference type="EMBL" id="CP017641">
    <property type="protein sequence ID" value="APZ94270.1"/>
    <property type="molecule type" value="Genomic_DNA"/>
</dbReference>
<keyword evidence="6 7" id="KW-0472">Membrane</keyword>
<dbReference type="PANTHER" id="PTHR42751:SF6">
    <property type="entry name" value="CONSERVED INTEGRAL MEMBRANE TRANSPORT PROTEIN-RELATED"/>
    <property type="match status" value="1"/>
</dbReference>
<keyword evidence="11" id="KW-1185">Reference proteome</keyword>
<feature type="transmembrane region" description="Helical" evidence="7">
    <location>
        <begin position="379"/>
        <end position="398"/>
    </location>
</feature>
<feature type="transmembrane region" description="Helical" evidence="7">
    <location>
        <begin position="111"/>
        <end position="133"/>
    </location>
</feature>
<evidence type="ECO:0000256" key="3">
    <source>
        <dbReference type="ARBA" id="ARBA00022448"/>
    </source>
</evidence>
<dbReference type="Gene3D" id="1.20.1530.20">
    <property type="match status" value="1"/>
</dbReference>
<dbReference type="Pfam" id="PF00999">
    <property type="entry name" value="Na_H_Exchanger"/>
    <property type="match status" value="1"/>
</dbReference>
<feature type="transmembrane region" description="Helical" evidence="7">
    <location>
        <begin position="262"/>
        <end position="281"/>
    </location>
</feature>
<evidence type="ECO:0000256" key="5">
    <source>
        <dbReference type="ARBA" id="ARBA00022989"/>
    </source>
</evidence>
<evidence type="ECO:0000256" key="4">
    <source>
        <dbReference type="ARBA" id="ARBA00022692"/>
    </source>
</evidence>
<dbReference type="RefSeq" id="WP_077025602.1">
    <property type="nucleotide sequence ID" value="NZ_CP017641.1"/>
</dbReference>
<dbReference type="Proteomes" id="UP000187735">
    <property type="component" value="Chromosome"/>
</dbReference>
<dbReference type="Pfam" id="PF02254">
    <property type="entry name" value="TrkA_N"/>
    <property type="match status" value="1"/>
</dbReference>
<feature type="transmembrane region" description="Helical" evidence="7">
    <location>
        <begin position="353"/>
        <end position="373"/>
    </location>
</feature>
<evidence type="ECO:0000256" key="2">
    <source>
        <dbReference type="ARBA" id="ARBA00005551"/>
    </source>
</evidence>
<gene>
    <name evidence="10" type="primary">ybaL_1</name>
    <name evidence="10" type="ORF">Fuma_03895</name>
</gene>
<feature type="transmembrane region" description="Helical" evidence="7">
    <location>
        <begin position="293"/>
        <end position="312"/>
    </location>
</feature>
<comment type="subcellular location">
    <subcellularLocation>
        <location evidence="1">Membrane</location>
        <topology evidence="1">Multi-pass membrane protein</topology>
    </subcellularLocation>
</comment>
<feature type="transmembrane region" description="Helical" evidence="7">
    <location>
        <begin position="53"/>
        <end position="74"/>
    </location>
</feature>
<evidence type="ECO:0000313" key="10">
    <source>
        <dbReference type="EMBL" id="APZ94270.1"/>
    </source>
</evidence>
<feature type="domain" description="Cation/H+ exchanger transmembrane" evidence="8">
    <location>
        <begin position="37"/>
        <end position="392"/>
    </location>
</feature>
<evidence type="ECO:0000256" key="1">
    <source>
        <dbReference type="ARBA" id="ARBA00004141"/>
    </source>
</evidence>
<dbReference type="InterPro" id="IPR038770">
    <property type="entry name" value="Na+/solute_symporter_sf"/>
</dbReference>
<comment type="similarity">
    <text evidence="2">Belongs to the monovalent cation:proton antiporter 2 (CPA2) transporter (TC 2.A.37) family.</text>
</comment>
<keyword evidence="4 7" id="KW-0812">Transmembrane</keyword>
<feature type="transmembrane region" description="Helical" evidence="7">
    <location>
        <begin position="26"/>
        <end position="46"/>
    </location>
</feature>
<feature type="transmembrane region" description="Helical" evidence="7">
    <location>
        <begin position="205"/>
        <end position="227"/>
    </location>
</feature>
<feature type="transmembrane region" description="Helical" evidence="7">
    <location>
        <begin position="170"/>
        <end position="193"/>
    </location>
</feature>
<dbReference type="KEGG" id="fmr:Fuma_03895"/>
<accession>A0A1P8WJN8</accession>
<protein>
    <submittedName>
        <fullName evidence="10">Inner membrane protein YbaL</fullName>
    </submittedName>
</protein>
<evidence type="ECO:0000259" key="9">
    <source>
        <dbReference type="Pfam" id="PF02254"/>
    </source>
</evidence>
<dbReference type="SUPFAM" id="SSF51735">
    <property type="entry name" value="NAD(P)-binding Rossmann-fold domains"/>
    <property type="match status" value="1"/>
</dbReference>
<feature type="transmembrane region" description="Helical" evidence="7">
    <location>
        <begin position="318"/>
        <end position="341"/>
    </location>
</feature>
<evidence type="ECO:0000313" key="11">
    <source>
        <dbReference type="Proteomes" id="UP000187735"/>
    </source>
</evidence>
<evidence type="ECO:0000256" key="7">
    <source>
        <dbReference type="SAM" id="Phobius"/>
    </source>
</evidence>
<dbReference type="InterPro" id="IPR003148">
    <property type="entry name" value="RCK_N"/>
</dbReference>
<evidence type="ECO:0000256" key="6">
    <source>
        <dbReference type="ARBA" id="ARBA00023136"/>
    </source>
</evidence>
<proteinExistence type="inferred from homology"/>
<feature type="domain" description="RCK N-terminal" evidence="9">
    <location>
        <begin position="431"/>
        <end position="540"/>
    </location>
</feature>
<feature type="transmembrane region" description="Helical" evidence="7">
    <location>
        <begin position="239"/>
        <end position="256"/>
    </location>
</feature>
<dbReference type="GO" id="GO:0016020">
    <property type="term" value="C:membrane"/>
    <property type="evidence" value="ECO:0007669"/>
    <property type="project" value="UniProtKB-SubCell"/>
</dbReference>
<dbReference type="STRING" id="1891926.Fuma_03895"/>
<dbReference type="GO" id="GO:1902600">
    <property type="term" value="P:proton transmembrane transport"/>
    <property type="evidence" value="ECO:0007669"/>
    <property type="project" value="InterPro"/>
</dbReference>
<dbReference type="Gene3D" id="3.40.50.720">
    <property type="entry name" value="NAD(P)-binding Rossmann-like Domain"/>
    <property type="match status" value="1"/>
</dbReference>
<reference evidence="10 11" key="1">
    <citation type="journal article" date="2016" name="Front. Microbiol.">
        <title>Fuerstia marisgermanicae gen. nov., sp. nov., an Unusual Member of the Phylum Planctomycetes from the German Wadden Sea.</title>
        <authorList>
            <person name="Kohn T."/>
            <person name="Heuer A."/>
            <person name="Jogler M."/>
            <person name="Vollmers J."/>
            <person name="Boedeker C."/>
            <person name="Bunk B."/>
            <person name="Rast P."/>
            <person name="Borchert D."/>
            <person name="Glockner I."/>
            <person name="Freese H.M."/>
            <person name="Klenk H.P."/>
            <person name="Overmann J."/>
            <person name="Kaster A.K."/>
            <person name="Rohde M."/>
            <person name="Wiegand S."/>
            <person name="Jogler C."/>
        </authorList>
    </citation>
    <scope>NUCLEOTIDE SEQUENCE [LARGE SCALE GENOMIC DNA]</scope>
    <source>
        <strain evidence="10 11">NH11</strain>
    </source>
</reference>